<dbReference type="PANTHER" id="PTHR44846:SF12">
    <property type="entry name" value="HTH-TYPE TRANSCRIPTIONAL REGULATOR TRER"/>
    <property type="match status" value="1"/>
</dbReference>
<evidence type="ECO:0000256" key="2">
    <source>
        <dbReference type="ARBA" id="ARBA00023125"/>
    </source>
</evidence>
<dbReference type="Pfam" id="PF00392">
    <property type="entry name" value="GntR"/>
    <property type="match status" value="1"/>
</dbReference>
<dbReference type="InterPro" id="IPR036388">
    <property type="entry name" value="WH-like_DNA-bd_sf"/>
</dbReference>
<proteinExistence type="predicted"/>
<keyword evidence="3" id="KW-0804">Transcription</keyword>
<dbReference type="SMART" id="SM00866">
    <property type="entry name" value="UTRA"/>
    <property type="match status" value="1"/>
</dbReference>
<dbReference type="SUPFAM" id="SSF46785">
    <property type="entry name" value="Winged helix' DNA-binding domain"/>
    <property type="match status" value="1"/>
</dbReference>
<evidence type="ECO:0000256" key="4">
    <source>
        <dbReference type="NCBIfam" id="TIGR02404"/>
    </source>
</evidence>
<organism evidence="6 7">
    <name type="scientific">Facklamia miroungae</name>
    <dbReference type="NCBI Taxonomy" id="120956"/>
    <lineage>
        <taxon>Bacteria</taxon>
        <taxon>Bacillati</taxon>
        <taxon>Bacillota</taxon>
        <taxon>Bacilli</taxon>
        <taxon>Lactobacillales</taxon>
        <taxon>Aerococcaceae</taxon>
        <taxon>Facklamia</taxon>
    </lineage>
</organism>
<dbReference type="SUPFAM" id="SSF64288">
    <property type="entry name" value="Chorismate lyase-like"/>
    <property type="match status" value="1"/>
</dbReference>
<dbReference type="GO" id="GO:0003677">
    <property type="term" value="F:DNA binding"/>
    <property type="evidence" value="ECO:0007669"/>
    <property type="project" value="UniProtKB-UniRule"/>
</dbReference>
<dbReference type="Pfam" id="PF07702">
    <property type="entry name" value="UTRA"/>
    <property type="match status" value="1"/>
</dbReference>
<dbReference type="InterPro" id="IPR012770">
    <property type="entry name" value="TreR"/>
</dbReference>
<dbReference type="GO" id="GO:0003700">
    <property type="term" value="F:DNA-binding transcription factor activity"/>
    <property type="evidence" value="ECO:0007669"/>
    <property type="project" value="UniProtKB-UniRule"/>
</dbReference>
<reference evidence="6 7" key="1">
    <citation type="submission" date="2016-10" db="EMBL/GenBank/DDBJ databases">
        <authorList>
            <person name="de Groot N.N."/>
        </authorList>
    </citation>
    <scope>NUCLEOTIDE SEQUENCE [LARGE SCALE GENOMIC DNA]</scope>
    <source>
        <strain evidence="6 7">ATCC BAA-466</strain>
    </source>
</reference>
<dbReference type="SMART" id="SM00345">
    <property type="entry name" value="HTH_GNTR"/>
    <property type="match status" value="1"/>
</dbReference>
<dbReference type="GO" id="GO:0045892">
    <property type="term" value="P:negative regulation of DNA-templated transcription"/>
    <property type="evidence" value="ECO:0007669"/>
    <property type="project" value="TreeGrafter"/>
</dbReference>
<name>A0A1G7T082_9LACT</name>
<dbReference type="Gene3D" id="1.10.10.10">
    <property type="entry name" value="Winged helix-like DNA-binding domain superfamily/Winged helix DNA-binding domain"/>
    <property type="match status" value="1"/>
</dbReference>
<dbReference type="STRING" id="120956.SAMN05421791_104209"/>
<dbReference type="InterPro" id="IPR050679">
    <property type="entry name" value="Bact_HTH_transcr_reg"/>
</dbReference>
<evidence type="ECO:0000256" key="3">
    <source>
        <dbReference type="ARBA" id="ARBA00023163"/>
    </source>
</evidence>
<dbReference type="PROSITE" id="PS50949">
    <property type="entry name" value="HTH_GNTR"/>
    <property type="match status" value="1"/>
</dbReference>
<evidence type="ECO:0000259" key="5">
    <source>
        <dbReference type="PROSITE" id="PS50949"/>
    </source>
</evidence>
<keyword evidence="7" id="KW-1185">Reference proteome</keyword>
<sequence>MHKFEMIYLDLKNKIKQGVYPIQSFLPSETDLAKHYKVSRETIRKAQTNLIKDGYLHKQKGKGAVVLDYEQFSLPVSGLTSYQELTKNQSSKHITQVILFETISVPDNLIGLYDLAEDEKFIHLVRTRSVNQQVLIVDEDYIRCKYVQSIPVKEAEQSLYRYFEQELKLDIAYAVKEFFAEKANSFCQDYMDISTKDYVITVKSHVFLKDTNFFQMTLSRHLIDRFQFKEIAYRRHSI</sequence>
<dbReference type="CDD" id="cd07377">
    <property type="entry name" value="WHTH_GntR"/>
    <property type="match status" value="1"/>
</dbReference>
<dbReference type="NCBIfam" id="TIGR02404">
    <property type="entry name" value="trehalos_R_Bsub"/>
    <property type="match status" value="1"/>
</dbReference>
<evidence type="ECO:0000313" key="7">
    <source>
        <dbReference type="Proteomes" id="UP000199708"/>
    </source>
</evidence>
<dbReference type="EMBL" id="FNCK01000004">
    <property type="protein sequence ID" value="SDG27980.1"/>
    <property type="molecule type" value="Genomic_DNA"/>
</dbReference>
<dbReference type="OrthoDB" id="9816541at2"/>
<protein>
    <recommendedName>
        <fullName evidence="4">Trehalose operon repressor</fullName>
    </recommendedName>
</protein>
<dbReference type="InterPro" id="IPR000524">
    <property type="entry name" value="Tscrpt_reg_HTH_GntR"/>
</dbReference>
<keyword evidence="2" id="KW-0238">DNA-binding</keyword>
<dbReference type="InterPro" id="IPR028978">
    <property type="entry name" value="Chorismate_lyase_/UTRA_dom_sf"/>
</dbReference>
<evidence type="ECO:0000313" key="6">
    <source>
        <dbReference type="EMBL" id="SDG27980.1"/>
    </source>
</evidence>
<feature type="domain" description="HTH gntR-type" evidence="5">
    <location>
        <begin position="1"/>
        <end position="69"/>
    </location>
</feature>
<gene>
    <name evidence="6" type="ORF">SAMN05421791_104209</name>
</gene>
<dbReference type="AlphaFoldDB" id="A0A1G7T082"/>
<dbReference type="PRINTS" id="PR00035">
    <property type="entry name" value="HTHGNTR"/>
</dbReference>
<evidence type="ECO:0000256" key="1">
    <source>
        <dbReference type="ARBA" id="ARBA00023015"/>
    </source>
</evidence>
<keyword evidence="1" id="KW-0805">Transcription regulation</keyword>
<dbReference type="InterPro" id="IPR011663">
    <property type="entry name" value="UTRA"/>
</dbReference>
<dbReference type="Proteomes" id="UP000199708">
    <property type="component" value="Unassembled WGS sequence"/>
</dbReference>
<dbReference type="RefSeq" id="WP_090289877.1">
    <property type="nucleotide sequence ID" value="NZ_FNCK01000004.1"/>
</dbReference>
<dbReference type="InterPro" id="IPR036390">
    <property type="entry name" value="WH_DNA-bd_sf"/>
</dbReference>
<accession>A0A1G7T082</accession>
<dbReference type="Gene3D" id="3.40.1410.10">
    <property type="entry name" value="Chorismate lyase-like"/>
    <property type="match status" value="1"/>
</dbReference>
<dbReference type="PANTHER" id="PTHR44846">
    <property type="entry name" value="MANNOSYL-D-GLYCERATE TRANSPORT/METABOLISM SYSTEM REPRESSOR MNGR-RELATED"/>
    <property type="match status" value="1"/>
</dbReference>